<organism evidence="3 4">
    <name type="scientific">Marinococcus halophilus</name>
    <dbReference type="NCBI Taxonomy" id="1371"/>
    <lineage>
        <taxon>Bacteria</taxon>
        <taxon>Bacillati</taxon>
        <taxon>Bacillota</taxon>
        <taxon>Bacilli</taxon>
        <taxon>Bacillales</taxon>
        <taxon>Bacillaceae</taxon>
        <taxon>Marinococcus</taxon>
    </lineage>
</organism>
<evidence type="ECO:0000256" key="2">
    <source>
        <dbReference type="SAM" id="SignalP"/>
    </source>
</evidence>
<keyword evidence="2" id="KW-0732">Signal</keyword>
<dbReference type="EMBL" id="BJUN01000005">
    <property type="protein sequence ID" value="GEK58262.1"/>
    <property type="molecule type" value="Genomic_DNA"/>
</dbReference>
<evidence type="ECO:0000256" key="1">
    <source>
        <dbReference type="SAM" id="MobiDB-lite"/>
    </source>
</evidence>
<reference evidence="3 4" key="1">
    <citation type="submission" date="2019-07" db="EMBL/GenBank/DDBJ databases">
        <title>Whole genome shotgun sequence of Marinococcus halophilus NBRC 102359.</title>
        <authorList>
            <person name="Hosoyama A."/>
            <person name="Uohara A."/>
            <person name="Ohji S."/>
            <person name="Ichikawa N."/>
        </authorList>
    </citation>
    <scope>NUCLEOTIDE SEQUENCE [LARGE SCALE GENOMIC DNA]</scope>
    <source>
        <strain evidence="3 4">NBRC 102359</strain>
    </source>
</reference>
<feature type="compositionally biased region" description="Low complexity" evidence="1">
    <location>
        <begin position="33"/>
        <end position="50"/>
    </location>
</feature>
<dbReference type="Proteomes" id="UP000321051">
    <property type="component" value="Unassembled WGS sequence"/>
</dbReference>
<feature type="region of interest" description="Disordered" evidence="1">
    <location>
        <begin position="23"/>
        <end position="53"/>
    </location>
</feature>
<feature type="chain" id="PRO_5039167302" description="Lipoprotein" evidence="2">
    <location>
        <begin position="23"/>
        <end position="360"/>
    </location>
</feature>
<name>A0A510Y4K7_MARHA</name>
<protein>
    <recommendedName>
        <fullName evidence="5">Lipoprotein</fullName>
    </recommendedName>
</protein>
<evidence type="ECO:0000313" key="4">
    <source>
        <dbReference type="Proteomes" id="UP000321051"/>
    </source>
</evidence>
<gene>
    <name evidence="3" type="ORF">MHA01_11670</name>
</gene>
<accession>A0A510Y4K7</accession>
<dbReference type="RefSeq" id="WP_094908371.1">
    <property type="nucleotide sequence ID" value="NZ_BJUN01000005.1"/>
</dbReference>
<feature type="signal peptide" evidence="2">
    <location>
        <begin position="1"/>
        <end position="22"/>
    </location>
</feature>
<sequence length="360" mass="38935">MKKNTCALIAGFSVLTLVSACGSSGTESEEETSSSTNSSETESADSSSNEKLSEEAFKKEAVAYKKSLAPDTIVKVEGTVSQVLPEDQPGNPFGRQAYSLTYYSPEQRDLFTTISDQDNIKRNDQVTVFGRFTGTTDTGTPKITGYYSETTEPDAGTAGKEVSRDSLTFLGDYVYSGEEAYHYYEAFLNNSDEYITPDSPSATWYDAGGSEAASTGGGEVQVYPEIIPPGETGYVSSKITSTAAPVEVEAALSPVVSENRPAQLNVENEQLNRSTGDEPLHVNTAIENENQEAYSDIQLYTLFYNAKGDFIGLEAEVPEQSIRPLGTLNYRLDVTTFPYDESSGVAGAVTHAYVKTEELD</sequence>
<evidence type="ECO:0008006" key="5">
    <source>
        <dbReference type="Google" id="ProtNLM"/>
    </source>
</evidence>
<dbReference type="AlphaFoldDB" id="A0A510Y4K7"/>
<comment type="caution">
    <text evidence="3">The sequence shown here is derived from an EMBL/GenBank/DDBJ whole genome shotgun (WGS) entry which is preliminary data.</text>
</comment>
<evidence type="ECO:0000313" key="3">
    <source>
        <dbReference type="EMBL" id="GEK58262.1"/>
    </source>
</evidence>
<proteinExistence type="predicted"/>
<keyword evidence="4" id="KW-1185">Reference proteome</keyword>
<dbReference type="PROSITE" id="PS51257">
    <property type="entry name" value="PROKAR_LIPOPROTEIN"/>
    <property type="match status" value="1"/>
</dbReference>